<dbReference type="InterPro" id="IPR023073">
    <property type="entry name" value="DnaE2"/>
</dbReference>
<keyword evidence="7 13" id="KW-0548">Nucleotidyltransferase</keyword>
<dbReference type="OrthoDB" id="9803237at2"/>
<evidence type="ECO:0000256" key="2">
    <source>
        <dbReference type="ARBA" id="ARBA00007391"/>
    </source>
</evidence>
<dbReference type="GO" id="GO:0003676">
    <property type="term" value="F:nucleic acid binding"/>
    <property type="evidence" value="ECO:0007669"/>
    <property type="project" value="InterPro"/>
</dbReference>
<feature type="compositionally biased region" description="Pro residues" evidence="14">
    <location>
        <begin position="23"/>
        <end position="33"/>
    </location>
</feature>
<feature type="compositionally biased region" description="Pro residues" evidence="14">
    <location>
        <begin position="53"/>
        <end position="63"/>
    </location>
</feature>
<dbReference type="AlphaFoldDB" id="A0A2S9QMU6"/>
<keyword evidence="17" id="KW-1185">Reference proteome</keyword>
<dbReference type="Pfam" id="PF01336">
    <property type="entry name" value="tRNA_anti-codon"/>
    <property type="match status" value="1"/>
</dbReference>
<dbReference type="EC" id="2.7.7.7" evidence="3 13"/>
<evidence type="ECO:0000256" key="14">
    <source>
        <dbReference type="SAM" id="MobiDB-lite"/>
    </source>
</evidence>
<proteinExistence type="inferred from homology"/>
<evidence type="ECO:0000259" key="15">
    <source>
        <dbReference type="SMART" id="SM00481"/>
    </source>
</evidence>
<comment type="similarity">
    <text evidence="2 13">Belongs to the DNA polymerase type-C family. DnaE2 subfamily.</text>
</comment>
<dbReference type="CDD" id="cd04485">
    <property type="entry name" value="DnaE_OBF"/>
    <property type="match status" value="1"/>
</dbReference>
<sequence length="1179" mass="127358">MKWSNSPLPWHEFERRLSLRGPGPEPTPAPPAGTGPESGPAAAADAVRGPVSAPTPVPVPAPGTVPRAPAAGPVAEADAEAEVPYAELHAHSHYSFLDGASSPEQLVAEAARLGLDGLALTDHDGLYGAALFAEAAEAQARAAAESGGKPLLTVYGAELSLGLDAPQLGAADPAGAHLLVLARGTQGYHRLAGAITEAQLAGGEKGRPVYTLEELAEAAAGEWVILTGCRKGSVRRALEAAGASHPAPSNRADAETAARAELDRLAALFGEDNVYVELSHQGHPGDDSRNARLAALAADRGLPALVTGNVHYASRAQAPLAEAMSAVRARRSLDELDPYLAATGSAHLRSGAAVLRRFRDYPDAVARTVPLARELAFPLKAARPRLPRLDIPSGITQMEWLRRLVWEGAERRYGSPLPESSRARLERELGVIAEKDFPGYFLIVHDLVREARERGILCQGRGSAANSAVCFVLGITAVDSIFYDLPFERFLSSMRDEEPDIDVDFDSERREEIIQYVYERYGRRNAAQVANVISYRPKAAIRDAAKALGFGAGQQRAWTKSVERWSGIEEDPESPIPLPVQRLAGRFLTAPRHLGIHSGGMVLTERPVGEVCPIEHARMDGRTVLQWDKDSCAAMGLVKFDMLGLGMLSALQKTMDLVAAGTGERWTFETIPREEPGVYDMLCRADAVGVFQVESRAQLNTLPRLKPRRFYDLVIEIALIRPGPIQGGAVHPYLRRRSGQEPVTYPHPRLAPVLERTLGVPIFQEQLMQMATAIGGCSAEDADLLRRSMGSKRGQERIDSLQAKLFAGMRRNGISDEDAARLYEQIRSFADFGFAESHSLSFALLVYMSSWFKLHYPAAFLAGLLRSQPMGFYSPRELVQDARRHGVEVLPPDVQRSEAHAALEPFHPAATQPTGPDSCLAREQPPVGPFAEGTRDTSATHRRDGAFATRLGLTAVRGIETAAAERIVRARERGPFESLADLARRADLDRTRIEALAASGACESLGIGRREALWSAAPAADNRERFLPGIAVHIQPPLLPVLDPAEQTALDLWSTGIPLTAHPLALLRDTLDARGVVRSDHVARARPGTVVEVAGLVTHRQRPGTAGGIVFVTLEDEAGSVNVVTWRDVWLRNRLVARSAPALLVRGMLERSPEGIVNVIAESFEPLAAPAGTASRDFR</sequence>
<comment type="caution">
    <text evidence="16">The sequence shown here is derived from an EMBL/GenBank/DDBJ whole genome shotgun (WGS) entry which is preliminary data.</text>
</comment>
<dbReference type="InterPro" id="IPR003141">
    <property type="entry name" value="Pol/His_phosphatase_N"/>
</dbReference>
<feature type="domain" description="Polymerase/histidinol phosphatase N-terminal" evidence="15">
    <location>
        <begin position="86"/>
        <end position="163"/>
    </location>
</feature>
<evidence type="ECO:0000256" key="3">
    <source>
        <dbReference type="ARBA" id="ARBA00012417"/>
    </source>
</evidence>
<dbReference type="PANTHER" id="PTHR32294">
    <property type="entry name" value="DNA POLYMERASE III SUBUNIT ALPHA"/>
    <property type="match status" value="1"/>
</dbReference>
<dbReference type="HAMAP" id="MF_01902">
    <property type="entry name" value="DNApol_error_prone"/>
    <property type="match status" value="1"/>
</dbReference>
<gene>
    <name evidence="13" type="primary">dnaE2</name>
    <name evidence="16" type="ORF">B4915_08410</name>
</gene>
<evidence type="ECO:0000313" key="16">
    <source>
        <dbReference type="EMBL" id="PRI10900.1"/>
    </source>
</evidence>
<dbReference type="PANTHER" id="PTHR32294:SF4">
    <property type="entry name" value="ERROR-PRONE DNA POLYMERASE"/>
    <property type="match status" value="1"/>
</dbReference>
<dbReference type="Pfam" id="PF07733">
    <property type="entry name" value="DNA_pol3_alpha"/>
    <property type="match status" value="1"/>
</dbReference>
<dbReference type="GO" id="GO:0006260">
    <property type="term" value="P:DNA replication"/>
    <property type="evidence" value="ECO:0007669"/>
    <property type="project" value="UniProtKB-KW"/>
</dbReference>
<evidence type="ECO:0000256" key="8">
    <source>
        <dbReference type="ARBA" id="ARBA00022705"/>
    </source>
</evidence>
<dbReference type="GO" id="GO:0003887">
    <property type="term" value="F:DNA-directed DNA polymerase activity"/>
    <property type="evidence" value="ECO:0007669"/>
    <property type="project" value="UniProtKB-UniRule"/>
</dbReference>
<dbReference type="RefSeq" id="WP_105805361.1">
    <property type="nucleotide sequence ID" value="NZ_MWZD01000017.1"/>
</dbReference>
<dbReference type="InterPro" id="IPR040982">
    <property type="entry name" value="DNA_pol3_finger"/>
</dbReference>
<dbReference type="SMART" id="SM00481">
    <property type="entry name" value="POLIIIAc"/>
    <property type="match status" value="1"/>
</dbReference>
<evidence type="ECO:0000256" key="7">
    <source>
        <dbReference type="ARBA" id="ARBA00022695"/>
    </source>
</evidence>
<dbReference type="InterPro" id="IPR004805">
    <property type="entry name" value="DnaE2/DnaE/PolC"/>
</dbReference>
<dbReference type="Pfam" id="PF02811">
    <property type="entry name" value="PHP"/>
    <property type="match status" value="1"/>
</dbReference>
<comment type="catalytic activity">
    <reaction evidence="12 13">
        <text>DNA(n) + a 2'-deoxyribonucleoside 5'-triphosphate = DNA(n+1) + diphosphate</text>
        <dbReference type="Rhea" id="RHEA:22508"/>
        <dbReference type="Rhea" id="RHEA-COMP:17339"/>
        <dbReference type="Rhea" id="RHEA-COMP:17340"/>
        <dbReference type="ChEBI" id="CHEBI:33019"/>
        <dbReference type="ChEBI" id="CHEBI:61560"/>
        <dbReference type="ChEBI" id="CHEBI:173112"/>
        <dbReference type="EC" id="2.7.7.7"/>
    </reaction>
</comment>
<protein>
    <recommendedName>
        <fullName evidence="4 13">Error-prone DNA polymerase</fullName>
        <ecNumber evidence="3 13">2.7.7.7</ecNumber>
    </recommendedName>
</protein>
<dbReference type="SUPFAM" id="SSF160975">
    <property type="entry name" value="AF1531-like"/>
    <property type="match status" value="1"/>
</dbReference>
<keyword evidence="9 13" id="KW-0227">DNA damage</keyword>
<dbReference type="NCBIfam" id="NF004225">
    <property type="entry name" value="PRK05672.1"/>
    <property type="match status" value="1"/>
</dbReference>
<name>A0A2S9QMU6_9MICO</name>
<evidence type="ECO:0000256" key="12">
    <source>
        <dbReference type="ARBA" id="ARBA00049244"/>
    </source>
</evidence>
<dbReference type="Gene3D" id="1.10.150.870">
    <property type="match status" value="1"/>
</dbReference>
<evidence type="ECO:0000256" key="9">
    <source>
        <dbReference type="ARBA" id="ARBA00022763"/>
    </source>
</evidence>
<evidence type="ECO:0000256" key="1">
    <source>
        <dbReference type="ARBA" id="ARBA00004496"/>
    </source>
</evidence>
<dbReference type="NCBIfam" id="TIGR00594">
    <property type="entry name" value="polc"/>
    <property type="match status" value="1"/>
</dbReference>
<dbReference type="EMBL" id="MWZD01000017">
    <property type="protein sequence ID" value="PRI10900.1"/>
    <property type="molecule type" value="Genomic_DNA"/>
</dbReference>
<dbReference type="InterPro" id="IPR004365">
    <property type="entry name" value="NA-bd_OB_tRNA"/>
</dbReference>
<dbReference type="InterPro" id="IPR029460">
    <property type="entry name" value="DNAPol_HHH"/>
</dbReference>
<evidence type="ECO:0000256" key="5">
    <source>
        <dbReference type="ARBA" id="ARBA00022490"/>
    </source>
</evidence>
<dbReference type="GO" id="GO:0005737">
    <property type="term" value="C:cytoplasm"/>
    <property type="evidence" value="ECO:0007669"/>
    <property type="project" value="UniProtKB-SubCell"/>
</dbReference>
<evidence type="ECO:0000256" key="4">
    <source>
        <dbReference type="ARBA" id="ARBA00017273"/>
    </source>
</evidence>
<dbReference type="Proteomes" id="UP000238650">
    <property type="component" value="Unassembled WGS sequence"/>
</dbReference>
<comment type="function">
    <text evidence="13">DNA polymerase involved in damage-induced mutagenesis and translesion synthesis (TLS). It is not the major replicative DNA polymerase.</text>
</comment>
<dbReference type="Pfam" id="PF17657">
    <property type="entry name" value="DNA_pol3_finger"/>
    <property type="match status" value="1"/>
</dbReference>
<dbReference type="SUPFAM" id="SSF89550">
    <property type="entry name" value="PHP domain-like"/>
    <property type="match status" value="1"/>
</dbReference>
<keyword evidence="8 13" id="KW-0235">DNA replication</keyword>
<evidence type="ECO:0000256" key="11">
    <source>
        <dbReference type="ARBA" id="ARBA00023204"/>
    </source>
</evidence>
<reference evidence="16 17" key="1">
    <citation type="journal article" date="2017" name="New Microbes New Infect">
        <title>Genome sequence of 'Leucobacter massiliensis' sp. nov. isolated from human pharynx after travel to the 2014 Hajj.</title>
        <authorList>
            <person name="Leangapichart T."/>
            <person name="Gautret P."/>
            <person name="Nguyen T.T."/>
            <person name="Armstrong N."/>
            <person name="Rolain J.M."/>
        </authorList>
    </citation>
    <scope>NUCLEOTIDE SEQUENCE [LARGE SCALE GENOMIC DNA]</scope>
    <source>
        <strain evidence="16 17">122RC15</strain>
    </source>
</reference>
<organism evidence="16 17">
    <name type="scientific">Leucobacter massiliensis</name>
    <dbReference type="NCBI Taxonomy" id="1686285"/>
    <lineage>
        <taxon>Bacteria</taxon>
        <taxon>Bacillati</taxon>
        <taxon>Actinomycetota</taxon>
        <taxon>Actinomycetes</taxon>
        <taxon>Micrococcales</taxon>
        <taxon>Microbacteriaceae</taxon>
        <taxon>Leucobacter</taxon>
    </lineage>
</organism>
<dbReference type="GO" id="GO:0006281">
    <property type="term" value="P:DNA repair"/>
    <property type="evidence" value="ECO:0007669"/>
    <property type="project" value="UniProtKB-UniRule"/>
</dbReference>
<dbReference type="Gene3D" id="3.20.20.140">
    <property type="entry name" value="Metal-dependent hydrolases"/>
    <property type="match status" value="1"/>
</dbReference>
<keyword evidence="5 13" id="KW-0963">Cytoplasm</keyword>
<dbReference type="InterPro" id="IPR016195">
    <property type="entry name" value="Pol/histidinol_Pase-like"/>
</dbReference>
<dbReference type="InterPro" id="IPR011708">
    <property type="entry name" value="DNA_pol3_alpha_NTPase_dom"/>
</dbReference>
<dbReference type="GO" id="GO:0008408">
    <property type="term" value="F:3'-5' exonuclease activity"/>
    <property type="evidence" value="ECO:0007669"/>
    <property type="project" value="InterPro"/>
</dbReference>
<evidence type="ECO:0000256" key="10">
    <source>
        <dbReference type="ARBA" id="ARBA00022932"/>
    </source>
</evidence>
<accession>A0A2S9QMU6</accession>
<dbReference type="InterPro" id="IPR004013">
    <property type="entry name" value="PHP_dom"/>
</dbReference>
<comment type="subcellular location">
    <subcellularLocation>
        <location evidence="1 13">Cytoplasm</location>
    </subcellularLocation>
</comment>
<evidence type="ECO:0000313" key="17">
    <source>
        <dbReference type="Proteomes" id="UP000238650"/>
    </source>
</evidence>
<feature type="compositionally biased region" description="Low complexity" evidence="14">
    <location>
        <begin position="64"/>
        <end position="78"/>
    </location>
</feature>
<dbReference type="Pfam" id="PF14579">
    <property type="entry name" value="HHH_6"/>
    <property type="match status" value="1"/>
</dbReference>
<keyword evidence="10 13" id="KW-0239">DNA-directed DNA polymerase</keyword>
<evidence type="ECO:0000256" key="13">
    <source>
        <dbReference type="HAMAP-Rule" id="MF_01902"/>
    </source>
</evidence>
<evidence type="ECO:0000256" key="6">
    <source>
        <dbReference type="ARBA" id="ARBA00022679"/>
    </source>
</evidence>
<feature type="region of interest" description="Disordered" evidence="14">
    <location>
        <begin position="1"/>
        <end position="78"/>
    </location>
</feature>
<feature type="compositionally biased region" description="Low complexity" evidence="14">
    <location>
        <begin position="34"/>
        <end position="52"/>
    </location>
</feature>
<keyword evidence="6 13" id="KW-0808">Transferase</keyword>
<keyword evidence="11 13" id="KW-0234">DNA repair</keyword>